<protein>
    <recommendedName>
        <fullName evidence="3">Sulfotransferase family protein</fullName>
    </recommendedName>
</protein>
<dbReference type="InterPro" id="IPR027417">
    <property type="entry name" value="P-loop_NTPase"/>
</dbReference>
<organism evidence="1 2">
    <name type="scientific">Oleispira antarctica</name>
    <dbReference type="NCBI Taxonomy" id="188908"/>
    <lineage>
        <taxon>Bacteria</taxon>
        <taxon>Pseudomonadati</taxon>
        <taxon>Pseudomonadota</taxon>
        <taxon>Gammaproteobacteria</taxon>
        <taxon>Oceanospirillales</taxon>
        <taxon>Oceanospirillaceae</taxon>
        <taxon>Oleispira</taxon>
    </lineage>
</organism>
<name>A0A1Y5HYR9_OLEAN</name>
<gene>
    <name evidence="1" type="ORF">A9R00_03450</name>
</gene>
<sequence>MNDSKLKNKGFAFLNEGKKTAKKNIIVLGVARGGTSLVAGALDSLGVFMGDQSVAPVYEDVLLSSAFEGSNKNEVKKIIEDYDNRFNVWGWKRPAAVEYLEDVSREITNPHYIVIFKDIFSVANRNNISMKSDVISAMSQAYASFGKLIEFVGDQSAPVMLVSADKVLHDKEDFVSALIDFCQLNVDAAKKAKAIDFITPNPKAYLENTRITKVVGCVDNLSRHRVSGWVYGVHHSNEVEVEVFCDGKFIASSVASNYRKDLKDLSIHTTGMCGFDISLENLVLPTAGAELTVLAKDDVDILRNGRASL</sequence>
<dbReference type="Gene3D" id="3.40.50.300">
    <property type="entry name" value="P-loop containing nucleotide triphosphate hydrolases"/>
    <property type="match status" value="1"/>
</dbReference>
<evidence type="ECO:0000313" key="2">
    <source>
        <dbReference type="Proteomes" id="UP000227088"/>
    </source>
</evidence>
<dbReference type="Proteomes" id="UP000227088">
    <property type="component" value="Unassembled WGS sequence"/>
</dbReference>
<evidence type="ECO:0000313" key="1">
    <source>
        <dbReference type="EMBL" id="OUS40943.1"/>
    </source>
</evidence>
<dbReference type="AlphaFoldDB" id="A0A1Y5HYR9"/>
<dbReference type="EMBL" id="MABE01000200">
    <property type="protein sequence ID" value="OUS40943.1"/>
    <property type="molecule type" value="Genomic_DNA"/>
</dbReference>
<dbReference type="SUPFAM" id="SSF52540">
    <property type="entry name" value="P-loop containing nucleoside triphosphate hydrolases"/>
    <property type="match status" value="1"/>
</dbReference>
<comment type="caution">
    <text evidence="1">The sequence shown here is derived from an EMBL/GenBank/DDBJ whole genome shotgun (WGS) entry which is preliminary data.</text>
</comment>
<reference evidence="2" key="1">
    <citation type="journal article" date="2017" name="Proc. Natl. Acad. Sci. U.S.A.">
        <title>Simulation of Deepwater Horizon oil plume reveals substrate specialization within a complex community of hydrocarbon degraders.</title>
        <authorList>
            <person name="Hu P."/>
            <person name="Dubinsky E.A."/>
            <person name="Probst A.J."/>
            <person name="Wang J."/>
            <person name="Sieber C.M.K."/>
            <person name="Tom L.M."/>
            <person name="Gardinali P."/>
            <person name="Banfield J.F."/>
            <person name="Atlas R.M."/>
            <person name="Andersen G.L."/>
        </authorList>
    </citation>
    <scope>NUCLEOTIDE SEQUENCE [LARGE SCALE GENOMIC DNA]</scope>
</reference>
<evidence type="ECO:0008006" key="3">
    <source>
        <dbReference type="Google" id="ProtNLM"/>
    </source>
</evidence>
<accession>A0A1Y5HYR9</accession>
<proteinExistence type="predicted"/>